<keyword evidence="3 6" id="KW-0812">Transmembrane</keyword>
<dbReference type="OrthoDB" id="5421219at2"/>
<dbReference type="AlphaFoldDB" id="A0A1I5A1P8"/>
<name>A0A1I5A1P8_9NEIS</name>
<dbReference type="RefSeq" id="WP_091194939.1">
    <property type="nucleotide sequence ID" value="NZ_FOVE01000012.1"/>
</dbReference>
<comment type="subcellular location">
    <subcellularLocation>
        <location evidence="1">Cell membrane</location>
        <topology evidence="1">Multi-pass membrane protein</topology>
    </subcellularLocation>
</comment>
<keyword evidence="8" id="KW-1185">Reference proteome</keyword>
<feature type="transmembrane region" description="Helical" evidence="6">
    <location>
        <begin position="129"/>
        <end position="147"/>
    </location>
</feature>
<feature type="transmembrane region" description="Helical" evidence="6">
    <location>
        <begin position="104"/>
        <end position="123"/>
    </location>
</feature>
<evidence type="ECO:0000313" key="7">
    <source>
        <dbReference type="EMBL" id="SFN56189.1"/>
    </source>
</evidence>
<dbReference type="Pfam" id="PF06146">
    <property type="entry name" value="PsiE"/>
    <property type="match status" value="1"/>
</dbReference>
<evidence type="ECO:0000313" key="8">
    <source>
        <dbReference type="Proteomes" id="UP000242869"/>
    </source>
</evidence>
<accession>A0A1I5A1P8</accession>
<evidence type="ECO:0000256" key="5">
    <source>
        <dbReference type="ARBA" id="ARBA00023136"/>
    </source>
</evidence>
<dbReference type="InterPro" id="IPR020948">
    <property type="entry name" value="P_starv_induced_PsiE-like"/>
</dbReference>
<evidence type="ECO:0000256" key="2">
    <source>
        <dbReference type="ARBA" id="ARBA00022475"/>
    </source>
</evidence>
<evidence type="ECO:0000256" key="6">
    <source>
        <dbReference type="SAM" id="Phobius"/>
    </source>
</evidence>
<feature type="transmembrane region" description="Helical" evidence="6">
    <location>
        <begin position="71"/>
        <end position="92"/>
    </location>
</feature>
<dbReference type="Proteomes" id="UP000242869">
    <property type="component" value="Unassembled WGS sequence"/>
</dbReference>
<proteinExistence type="predicted"/>
<reference evidence="8" key="1">
    <citation type="submission" date="2016-10" db="EMBL/GenBank/DDBJ databases">
        <authorList>
            <person name="Varghese N."/>
            <person name="Submissions S."/>
        </authorList>
    </citation>
    <scope>NUCLEOTIDE SEQUENCE [LARGE SCALE GENOMIC DNA]</scope>
    <source>
        <strain evidence="8">DSM 6150</strain>
    </source>
</reference>
<evidence type="ECO:0000256" key="4">
    <source>
        <dbReference type="ARBA" id="ARBA00022989"/>
    </source>
</evidence>
<evidence type="ECO:0000256" key="1">
    <source>
        <dbReference type="ARBA" id="ARBA00004651"/>
    </source>
</evidence>
<sequence length="166" mass="18672">MNQKETNCREVHCEEQEDRVLALSRAAIRHAVRLLAVLMVFVIWWGVADVIYVLYSRISAHPLHLLEIRDIFATFGAFMAVLIAVEVFANIVSYLKDEGLQLEIVMATAYMAVLRKIVILDYKEVSPEYVYATAALALSLAIGYWVTVKYPCGVPLAPGKKDMPPE</sequence>
<feature type="transmembrane region" description="Helical" evidence="6">
    <location>
        <begin position="34"/>
        <end position="55"/>
    </location>
</feature>
<evidence type="ECO:0000256" key="3">
    <source>
        <dbReference type="ARBA" id="ARBA00022692"/>
    </source>
</evidence>
<keyword evidence="5 6" id="KW-0472">Membrane</keyword>
<protein>
    <submittedName>
        <fullName evidence="7">Uncharacterized membrane protein, DUF373 family</fullName>
    </submittedName>
</protein>
<gene>
    <name evidence="7" type="ORF">SAMN05660284_01766</name>
</gene>
<dbReference type="GO" id="GO:0005886">
    <property type="term" value="C:plasma membrane"/>
    <property type="evidence" value="ECO:0007669"/>
    <property type="project" value="UniProtKB-SubCell"/>
</dbReference>
<dbReference type="EMBL" id="FOVE01000012">
    <property type="protein sequence ID" value="SFN56189.1"/>
    <property type="molecule type" value="Genomic_DNA"/>
</dbReference>
<organism evidence="7 8">
    <name type="scientific">Formivibrio citricus</name>
    <dbReference type="NCBI Taxonomy" id="83765"/>
    <lineage>
        <taxon>Bacteria</taxon>
        <taxon>Pseudomonadati</taxon>
        <taxon>Pseudomonadota</taxon>
        <taxon>Betaproteobacteria</taxon>
        <taxon>Neisseriales</taxon>
        <taxon>Chitinibacteraceae</taxon>
        <taxon>Formivibrio</taxon>
    </lineage>
</organism>
<keyword evidence="4 6" id="KW-1133">Transmembrane helix</keyword>
<keyword evidence="2" id="KW-1003">Cell membrane</keyword>